<keyword evidence="2" id="KW-0614">Plasmid</keyword>
<geneLocation type="plasmid" evidence="2">
    <name>unnamed2</name>
</geneLocation>
<name>A0A0F7C1H3_BRELA</name>
<accession>A0A0F7C1H3</accession>
<dbReference type="Pfam" id="PF02374">
    <property type="entry name" value="ArsA_ATPase"/>
    <property type="match status" value="1"/>
</dbReference>
<dbReference type="Gene3D" id="3.40.50.300">
    <property type="entry name" value="P-loop containing nucleotide triphosphate hydrolases"/>
    <property type="match status" value="1"/>
</dbReference>
<reference evidence="2" key="1">
    <citation type="submission" date="2015-03" db="EMBL/GenBank/DDBJ databases">
        <title>MIGS Cultured Bacterial/Archaeal sample from Brevibacillus laterosporus.</title>
        <authorList>
            <person name="Zeng D."/>
            <person name="Zhu L."/>
            <person name="Dong G."/>
            <person name="Ye W."/>
            <person name="Ren D."/>
            <person name="Wu L."/>
            <person name="Xu J."/>
            <person name="Li G."/>
            <person name="Guo L."/>
        </authorList>
    </citation>
    <scope>NUCLEOTIDE SEQUENCE</scope>
    <source>
        <strain evidence="2">B9</strain>
        <plasmid evidence="2">unnamed2</plasmid>
    </source>
</reference>
<organism evidence="2">
    <name type="scientific">Brevibacillus laterosporus</name>
    <name type="common">Bacillus laterosporus</name>
    <dbReference type="NCBI Taxonomy" id="1465"/>
    <lineage>
        <taxon>Bacteria</taxon>
        <taxon>Bacillati</taxon>
        <taxon>Bacillota</taxon>
        <taxon>Bacilli</taxon>
        <taxon>Bacillales</taxon>
        <taxon>Paenibacillaceae</taxon>
        <taxon>Brevibacillus</taxon>
    </lineage>
</organism>
<gene>
    <name evidence="2" type="ORF">EX87_20330</name>
</gene>
<dbReference type="AlphaFoldDB" id="A0A0F7C1H3"/>
<evidence type="ECO:0000313" key="2">
    <source>
        <dbReference type="EMBL" id="AKF95933.1"/>
    </source>
</evidence>
<feature type="domain" description="ArsA/GET3 Anion-transporting ATPase-like" evidence="1">
    <location>
        <begin position="6"/>
        <end position="53"/>
    </location>
</feature>
<protein>
    <recommendedName>
        <fullName evidence="1">ArsA/GET3 Anion-transporting ATPase-like domain-containing protein</fullName>
    </recommendedName>
</protein>
<dbReference type="InterPro" id="IPR027417">
    <property type="entry name" value="P-loop_NTPase"/>
</dbReference>
<sequence length="82" mass="9297">MEKTTEEIVVIDTAPTGHTLLLLGAAQAIIKRLLDPQERFQNPFKIFYRVFVIMRKPVLSFATLVISSFPNHLGKLHFLCGD</sequence>
<dbReference type="EMBL" id="CP011076">
    <property type="protein sequence ID" value="AKF95933.1"/>
    <property type="molecule type" value="Genomic_DNA"/>
</dbReference>
<proteinExistence type="predicted"/>
<dbReference type="InterPro" id="IPR025723">
    <property type="entry name" value="ArsA/GET3_ATPase-like"/>
</dbReference>
<evidence type="ECO:0000259" key="1">
    <source>
        <dbReference type="Pfam" id="PF02374"/>
    </source>
</evidence>